<proteinExistence type="predicted"/>
<comment type="caution">
    <text evidence="2">The sequence shown here is derived from an EMBL/GenBank/DDBJ whole genome shotgun (WGS) entry which is preliminary data.</text>
</comment>
<evidence type="ECO:0000256" key="1">
    <source>
        <dbReference type="SAM" id="Phobius"/>
    </source>
</evidence>
<keyword evidence="1" id="KW-0812">Transmembrane</keyword>
<organism evidence="2">
    <name type="scientific">marine sediment metagenome</name>
    <dbReference type="NCBI Taxonomy" id="412755"/>
    <lineage>
        <taxon>unclassified sequences</taxon>
        <taxon>metagenomes</taxon>
        <taxon>ecological metagenomes</taxon>
    </lineage>
</organism>
<dbReference type="AlphaFoldDB" id="A0A0F9QSF5"/>
<dbReference type="EMBL" id="LAZR01001737">
    <property type="protein sequence ID" value="KKN39902.1"/>
    <property type="molecule type" value="Genomic_DNA"/>
</dbReference>
<evidence type="ECO:0000313" key="2">
    <source>
        <dbReference type="EMBL" id="KKN39902.1"/>
    </source>
</evidence>
<feature type="transmembrane region" description="Helical" evidence="1">
    <location>
        <begin position="113"/>
        <end position="132"/>
    </location>
</feature>
<protein>
    <submittedName>
        <fullName evidence="2">Uncharacterized protein</fullName>
    </submittedName>
</protein>
<sequence>MGVKRIVIAIILGIGFYLLLGWIFEDDEARLVELEEIESNGYIYEGTSEVSSSLFNTLSADLSESLLSFKLEPSKIEDGKVTLTYYFKSSRYYDGLEKRFFKNSDKTTWVGRLFANIVPIVGSLSLMTLIIAQGGRREKRTEE</sequence>
<keyword evidence="1" id="KW-0472">Membrane</keyword>
<name>A0A0F9QSF5_9ZZZZ</name>
<gene>
    <name evidence="2" type="ORF">LCGC14_0738720</name>
</gene>
<accession>A0A0F9QSF5</accession>
<reference evidence="2" key="1">
    <citation type="journal article" date="2015" name="Nature">
        <title>Complex archaea that bridge the gap between prokaryotes and eukaryotes.</title>
        <authorList>
            <person name="Spang A."/>
            <person name="Saw J.H."/>
            <person name="Jorgensen S.L."/>
            <person name="Zaremba-Niedzwiedzka K."/>
            <person name="Martijn J."/>
            <person name="Lind A.E."/>
            <person name="van Eijk R."/>
            <person name="Schleper C."/>
            <person name="Guy L."/>
            <person name="Ettema T.J."/>
        </authorList>
    </citation>
    <scope>NUCLEOTIDE SEQUENCE</scope>
</reference>
<keyword evidence="1" id="KW-1133">Transmembrane helix</keyword>
<feature type="transmembrane region" description="Helical" evidence="1">
    <location>
        <begin position="7"/>
        <end position="24"/>
    </location>
</feature>